<evidence type="ECO:0000313" key="3">
    <source>
        <dbReference type="EMBL" id="KAF2249260.1"/>
    </source>
</evidence>
<dbReference type="InterPro" id="IPR036770">
    <property type="entry name" value="Ankyrin_rpt-contain_sf"/>
</dbReference>
<dbReference type="OrthoDB" id="3671334at2759"/>
<dbReference type="Proteomes" id="UP000800094">
    <property type="component" value="Unassembled WGS sequence"/>
</dbReference>
<organism evidence="3 4">
    <name type="scientific">Trematosphaeria pertusa</name>
    <dbReference type="NCBI Taxonomy" id="390896"/>
    <lineage>
        <taxon>Eukaryota</taxon>
        <taxon>Fungi</taxon>
        <taxon>Dikarya</taxon>
        <taxon>Ascomycota</taxon>
        <taxon>Pezizomycotina</taxon>
        <taxon>Dothideomycetes</taxon>
        <taxon>Pleosporomycetidae</taxon>
        <taxon>Pleosporales</taxon>
        <taxon>Massarineae</taxon>
        <taxon>Trematosphaeriaceae</taxon>
        <taxon>Trematosphaeria</taxon>
    </lineage>
</organism>
<dbReference type="InterPro" id="IPR002110">
    <property type="entry name" value="Ankyrin_rpt"/>
</dbReference>
<keyword evidence="4" id="KW-1185">Reference proteome</keyword>
<reference evidence="3" key="1">
    <citation type="journal article" date="2020" name="Stud. Mycol.">
        <title>101 Dothideomycetes genomes: a test case for predicting lifestyles and emergence of pathogens.</title>
        <authorList>
            <person name="Haridas S."/>
            <person name="Albert R."/>
            <person name="Binder M."/>
            <person name="Bloem J."/>
            <person name="Labutti K."/>
            <person name="Salamov A."/>
            <person name="Andreopoulos B."/>
            <person name="Baker S."/>
            <person name="Barry K."/>
            <person name="Bills G."/>
            <person name="Bluhm B."/>
            <person name="Cannon C."/>
            <person name="Castanera R."/>
            <person name="Culley D."/>
            <person name="Daum C."/>
            <person name="Ezra D."/>
            <person name="Gonzalez J."/>
            <person name="Henrissat B."/>
            <person name="Kuo A."/>
            <person name="Liang C."/>
            <person name="Lipzen A."/>
            <person name="Lutzoni F."/>
            <person name="Magnuson J."/>
            <person name="Mondo S."/>
            <person name="Nolan M."/>
            <person name="Ohm R."/>
            <person name="Pangilinan J."/>
            <person name="Park H.-J."/>
            <person name="Ramirez L."/>
            <person name="Alfaro M."/>
            <person name="Sun H."/>
            <person name="Tritt A."/>
            <person name="Yoshinaga Y."/>
            <person name="Zwiers L.-H."/>
            <person name="Turgeon B."/>
            <person name="Goodwin S."/>
            <person name="Spatafora J."/>
            <person name="Crous P."/>
            <person name="Grigoriev I."/>
        </authorList>
    </citation>
    <scope>NUCLEOTIDE SEQUENCE</scope>
    <source>
        <strain evidence="3">CBS 122368</strain>
    </source>
</reference>
<keyword evidence="2" id="KW-0040">ANK repeat</keyword>
<accession>A0A6A6II62</accession>
<dbReference type="RefSeq" id="XP_033684264.1">
    <property type="nucleotide sequence ID" value="XM_033835568.1"/>
</dbReference>
<dbReference type="PANTHER" id="PTHR24189:SF50">
    <property type="entry name" value="ANKYRIN REPEAT AND SOCS BOX PROTEIN 2"/>
    <property type="match status" value="1"/>
</dbReference>
<dbReference type="PANTHER" id="PTHR24189">
    <property type="entry name" value="MYOTROPHIN"/>
    <property type="match status" value="1"/>
</dbReference>
<evidence type="ECO:0008006" key="5">
    <source>
        <dbReference type="Google" id="ProtNLM"/>
    </source>
</evidence>
<dbReference type="Gene3D" id="1.25.40.20">
    <property type="entry name" value="Ankyrin repeat-containing domain"/>
    <property type="match status" value="1"/>
</dbReference>
<dbReference type="EMBL" id="ML987195">
    <property type="protein sequence ID" value="KAF2249260.1"/>
    <property type="molecule type" value="Genomic_DNA"/>
</dbReference>
<evidence type="ECO:0000313" key="4">
    <source>
        <dbReference type="Proteomes" id="UP000800094"/>
    </source>
</evidence>
<evidence type="ECO:0000256" key="2">
    <source>
        <dbReference type="ARBA" id="ARBA00023043"/>
    </source>
</evidence>
<gene>
    <name evidence="3" type="ORF">BU26DRAFT_605129</name>
</gene>
<name>A0A6A6II62_9PLEO</name>
<dbReference type="GeneID" id="54588898"/>
<keyword evidence="1" id="KW-0677">Repeat</keyword>
<dbReference type="SMART" id="SM00248">
    <property type="entry name" value="ANK"/>
    <property type="match status" value="3"/>
</dbReference>
<sequence length="442" mass="49523">MQLLDFPPELFDRIIHELVSAVGVHEAWKSRMVCRTFAIYINNDAFSSQPLSAFRLTSPRIWSYAWGNYSGVLRHNVGRLLFARMQKPLDIAPQIPIAINRCLEFVLRFEADPTDDRRKEIVRLLCDSVAESFDPRPCFLHEALQWGCPLPGKGTEQERNKADSLAAAVVMSNHAAITASIQNGASFWLNSNIFAWPLTISTAHTRDRATTTYLLEHMPRPGRTDKTQLAQMYTMFSEVIEHLLDRNEMSTAHSLLDWIVKNVSPPDKDTFNAILHICIHSKDHVAVEAALAIKVKSTPKVRWDHFSEACRTGHAATVKALIEKGKFKVNKIYWQSSPLNRAMYYGVDIVGALLDAGADPNGPMNDAADDQVRARHCISPLLAAVKINKLDVVNLLLEHGATLAGGGQFDAEPELMDMAKSLKDNRVHDRLLRAQADEKKKA</sequence>
<dbReference type="SUPFAM" id="SSF48403">
    <property type="entry name" value="Ankyrin repeat"/>
    <property type="match status" value="1"/>
</dbReference>
<dbReference type="InterPro" id="IPR050745">
    <property type="entry name" value="Multifunctional_regulatory"/>
</dbReference>
<dbReference type="AlphaFoldDB" id="A0A6A6II62"/>
<evidence type="ECO:0000256" key="1">
    <source>
        <dbReference type="ARBA" id="ARBA00022737"/>
    </source>
</evidence>
<proteinExistence type="predicted"/>
<protein>
    <recommendedName>
        <fullName evidence="5">Ankyrin</fullName>
    </recommendedName>
</protein>